<gene>
    <name evidence="3" type="ORF">EHN07_03920</name>
</gene>
<evidence type="ECO:0000313" key="4">
    <source>
        <dbReference type="Proteomes" id="UP000268615"/>
    </source>
</evidence>
<keyword evidence="4" id="KW-1185">Reference proteome</keyword>
<dbReference type="NCBIfam" id="TIGR03755">
    <property type="entry name" value="conj_TIGR03755"/>
    <property type="match status" value="1"/>
</dbReference>
<evidence type="ECO:0000256" key="1">
    <source>
        <dbReference type="SAM" id="MobiDB-lite"/>
    </source>
</evidence>
<dbReference type="RefSeq" id="WP_124022881.1">
    <property type="nucleotide sequence ID" value="NZ_RPOH01000010.1"/>
</dbReference>
<feature type="region of interest" description="Disordered" evidence="1">
    <location>
        <begin position="178"/>
        <end position="205"/>
    </location>
</feature>
<name>A0A3N5DNV0_9ENTR</name>
<keyword evidence="2" id="KW-0732">Signal</keyword>
<proteinExistence type="predicted"/>
<evidence type="ECO:0000256" key="2">
    <source>
        <dbReference type="SAM" id="SignalP"/>
    </source>
</evidence>
<dbReference type="OrthoDB" id="8553954at2"/>
<comment type="caution">
    <text evidence="3">The sequence shown here is derived from an EMBL/GenBank/DDBJ whole genome shotgun (WGS) entry which is preliminary data.</text>
</comment>
<feature type="signal peptide" evidence="2">
    <location>
        <begin position="1"/>
        <end position="17"/>
    </location>
</feature>
<dbReference type="Proteomes" id="UP000268615">
    <property type="component" value="Unassembled WGS sequence"/>
</dbReference>
<accession>A0A3N5DNV0</accession>
<dbReference type="EMBL" id="RPOH01000010">
    <property type="protein sequence ID" value="RPH30255.1"/>
    <property type="molecule type" value="Genomic_DNA"/>
</dbReference>
<reference evidence="3 4" key="1">
    <citation type="submission" date="2018-11" db="EMBL/GenBank/DDBJ databases">
        <title>Draft genome sequence of Buttiauxella warmboldiae CCUG 35512.</title>
        <authorList>
            <person name="Salva-Serra F."/>
            <person name="Marathe N."/>
            <person name="Moore E."/>
            <person name="Svensson L."/>
            <person name="Engstrom-Jakobsson H."/>
        </authorList>
    </citation>
    <scope>NUCLEOTIDE SEQUENCE [LARGE SCALE GENOMIC DNA]</scope>
    <source>
        <strain evidence="3 4">CCUG 35512</strain>
    </source>
</reference>
<dbReference type="AlphaFoldDB" id="A0A3N5DNV0"/>
<protein>
    <submittedName>
        <fullName evidence="3">Integrating conjugative element protein</fullName>
    </submittedName>
</protein>
<feature type="region of interest" description="Disordered" evidence="1">
    <location>
        <begin position="428"/>
        <end position="448"/>
    </location>
</feature>
<feature type="chain" id="PRO_5017940153" evidence="2">
    <location>
        <begin position="18"/>
        <end position="448"/>
    </location>
</feature>
<organism evidence="3 4">
    <name type="scientific">Buttiauxella warmboldiae</name>
    <dbReference type="NCBI Taxonomy" id="82993"/>
    <lineage>
        <taxon>Bacteria</taxon>
        <taxon>Pseudomonadati</taxon>
        <taxon>Pseudomonadota</taxon>
        <taxon>Gammaproteobacteria</taxon>
        <taxon>Enterobacterales</taxon>
        <taxon>Enterobacteriaceae</taxon>
        <taxon>Buttiauxella</taxon>
    </lineage>
</organism>
<dbReference type="InterPro" id="IPR021204">
    <property type="entry name" value="Integr_conj_element_PFL4711"/>
</dbReference>
<sequence>MRSPLLLLLFVACCSYATNNYSMKKQGAVDDLLYYQIGGGEAVMPALVKRRPTPLAIGVGWNADMMCGNFDINTTVRNQLNGVTDGFQQLMGQVIKSATSAVASLPAMIIQRANPQLYDLLTNGVLQARLDFDKSLLSCQKMGEKMTELAYDSAWFSRAKAENYQSIAARDRDAIRASQKASQEAAKNGKRWVGGEKRGGRGQPPIRLVRDTTMAGYNMLNHQPVTSSATVTTAECQGELCAVWQNPQDAADWMTSVVGEQTISMSGEYSPGAQAGIGLHPLIVEEQKKIQPLIVDLVNGNQKPTFANLAKASGGSLQLTRGVTEALRDDPDAAVLTERLAGELALARVTEQALLARRTLLAGMREPNIASEKEAQEALGKTAVQLDQELAQLKLELDFRHALTGNAASLILQRKHQRDELQGQAVEVPDDSDRRVYDLNHPQVDNQP</sequence>
<evidence type="ECO:0000313" key="3">
    <source>
        <dbReference type="EMBL" id="RPH30255.1"/>
    </source>
</evidence>